<name>F1A0H2_DICPU</name>
<dbReference type="Proteomes" id="UP000001064">
    <property type="component" value="Unassembled WGS sequence"/>
</dbReference>
<evidence type="ECO:0000256" key="4">
    <source>
        <dbReference type="ARBA" id="ARBA00022729"/>
    </source>
</evidence>
<dbReference type="RefSeq" id="XP_003293167.1">
    <property type="nucleotide sequence ID" value="XM_003293119.1"/>
</dbReference>
<dbReference type="InterPro" id="IPR026138">
    <property type="entry name" value="CLN5"/>
</dbReference>
<dbReference type="AlphaFoldDB" id="F1A0H2"/>
<keyword evidence="4 9" id="KW-0732">Signal</keyword>
<reference evidence="11" key="1">
    <citation type="journal article" date="2011" name="Genome Biol.">
        <title>Comparative genomics of the social amoebae Dictyostelium discoideum and Dictyostelium purpureum.</title>
        <authorList>
            <consortium name="US DOE Joint Genome Institute (JGI-PGF)"/>
            <person name="Sucgang R."/>
            <person name="Kuo A."/>
            <person name="Tian X."/>
            <person name="Salerno W."/>
            <person name="Parikh A."/>
            <person name="Feasley C.L."/>
            <person name="Dalin E."/>
            <person name="Tu H."/>
            <person name="Huang E."/>
            <person name="Barry K."/>
            <person name="Lindquist E."/>
            <person name="Shapiro H."/>
            <person name="Bruce D."/>
            <person name="Schmutz J."/>
            <person name="Salamov A."/>
            <person name="Fey P."/>
            <person name="Gaudet P."/>
            <person name="Anjard C."/>
            <person name="Babu M.M."/>
            <person name="Basu S."/>
            <person name="Bushmanova Y."/>
            <person name="van der Wel H."/>
            <person name="Katoh-Kurasawa M."/>
            <person name="Dinh C."/>
            <person name="Coutinho P.M."/>
            <person name="Saito T."/>
            <person name="Elias M."/>
            <person name="Schaap P."/>
            <person name="Kay R.R."/>
            <person name="Henrissat B."/>
            <person name="Eichinger L."/>
            <person name="Rivero F."/>
            <person name="Putnam N.H."/>
            <person name="West C.M."/>
            <person name="Loomis W.F."/>
            <person name="Chisholm R.L."/>
            <person name="Shaulsky G."/>
            <person name="Strassmann J.E."/>
            <person name="Queller D.C."/>
            <person name="Kuspa A."/>
            <person name="Grigoriev I.V."/>
        </authorList>
    </citation>
    <scope>NUCLEOTIDE SEQUENCE [LARGE SCALE GENOMIC DNA]</scope>
    <source>
        <strain evidence="11">QSDP1</strain>
    </source>
</reference>
<dbReference type="PANTHER" id="PTHR15380:SF1">
    <property type="entry name" value="CLN5-LIKE PROTEIN 1-RELATED"/>
    <property type="match status" value="1"/>
</dbReference>
<comment type="similarity">
    <text evidence="2">Belongs to the CLN5 family.</text>
</comment>
<dbReference type="Pfam" id="PF15014">
    <property type="entry name" value="CLN5"/>
    <property type="match status" value="1"/>
</dbReference>
<dbReference type="FunCoup" id="F1A0H2">
    <property type="interactions" value="3"/>
</dbReference>
<organism evidence="10 11">
    <name type="scientific">Dictyostelium purpureum</name>
    <name type="common">Slime mold</name>
    <dbReference type="NCBI Taxonomy" id="5786"/>
    <lineage>
        <taxon>Eukaryota</taxon>
        <taxon>Amoebozoa</taxon>
        <taxon>Evosea</taxon>
        <taxon>Eumycetozoa</taxon>
        <taxon>Dictyostelia</taxon>
        <taxon>Dictyosteliales</taxon>
        <taxon>Dictyosteliaceae</taxon>
        <taxon>Dictyostelium</taxon>
    </lineage>
</organism>
<evidence type="ECO:0000313" key="10">
    <source>
        <dbReference type="EMBL" id="EGC30316.1"/>
    </source>
</evidence>
<dbReference type="VEuPathDB" id="AmoebaDB:DICPUDRAFT_157966"/>
<evidence type="ECO:0000256" key="2">
    <source>
        <dbReference type="ARBA" id="ARBA00007028"/>
    </source>
</evidence>
<keyword evidence="3 8" id="KW-0812">Transmembrane</keyword>
<proteinExistence type="inferred from homology"/>
<dbReference type="Pfam" id="PF09451">
    <property type="entry name" value="ATG27"/>
    <property type="match status" value="1"/>
</dbReference>
<dbReference type="InterPro" id="IPR018939">
    <property type="entry name" value="Autophagy-rel_prot_27"/>
</dbReference>
<accession>F1A0H2</accession>
<evidence type="ECO:0000256" key="3">
    <source>
        <dbReference type="ARBA" id="ARBA00022692"/>
    </source>
</evidence>
<evidence type="ECO:0000256" key="1">
    <source>
        <dbReference type="ARBA" id="ARBA00004167"/>
    </source>
</evidence>
<dbReference type="EMBL" id="GL871339">
    <property type="protein sequence ID" value="EGC30316.1"/>
    <property type="molecule type" value="Genomic_DNA"/>
</dbReference>
<evidence type="ECO:0000256" key="8">
    <source>
        <dbReference type="SAM" id="Phobius"/>
    </source>
</evidence>
<keyword evidence="6 8" id="KW-0472">Membrane</keyword>
<comment type="subcellular location">
    <subcellularLocation>
        <location evidence="1">Membrane</location>
        <topology evidence="1">Single-pass membrane protein</topology>
    </subcellularLocation>
</comment>
<keyword evidence="7" id="KW-0325">Glycoprotein</keyword>
<feature type="signal peptide" evidence="9">
    <location>
        <begin position="1"/>
        <end position="20"/>
    </location>
</feature>
<evidence type="ECO:0000313" key="11">
    <source>
        <dbReference type="Proteomes" id="UP000001064"/>
    </source>
</evidence>
<evidence type="ECO:0000256" key="6">
    <source>
        <dbReference type="ARBA" id="ARBA00023136"/>
    </source>
</evidence>
<keyword evidence="11" id="KW-1185">Reference proteome</keyword>
<sequence length="376" mass="42455">MKRNLIFFFIFLIYLLGVDSFQPNEEIKVIYLEAPLFYSKYGALLANISAFHSGLGFISETTDEQYTIDFVAYPGVLESVLPKGVIFDTIMWDTGGKVQVKDYINGSNYWVQSQEIMTIDGDIFETFVCWANNYNKTYTWYQLFDVIDSLTNETEISSRICNDFVWEGVNALYNLGGNYINETDIISNRDFITIYSIGPPNLIQDGGNNKEVIDFYSAMLNISHISNQTVAGLVDELDTLFNGHYYLYYNDMYYNITLASSPVSFTYDEAAFASGERSKDNIQLIGNCYNIPHNLTPSNKKLGGGWVFLIVLICFSTTYFIGGALINRFYNQKSGLDIIPNRDSWSKLGGLISDGASFIKNKIIGSTYSATYNSIA</sequence>
<evidence type="ECO:0000256" key="9">
    <source>
        <dbReference type="SAM" id="SignalP"/>
    </source>
</evidence>
<feature type="transmembrane region" description="Helical" evidence="8">
    <location>
        <begin position="306"/>
        <end position="326"/>
    </location>
</feature>
<dbReference type="eggNOG" id="ENOG502RBPB">
    <property type="taxonomic scope" value="Eukaryota"/>
</dbReference>
<dbReference type="GeneID" id="10510783"/>
<dbReference type="OMA" id="ICNDFVW"/>
<evidence type="ECO:0000256" key="5">
    <source>
        <dbReference type="ARBA" id="ARBA00022989"/>
    </source>
</evidence>
<evidence type="ECO:0008006" key="12">
    <source>
        <dbReference type="Google" id="ProtNLM"/>
    </source>
</evidence>
<protein>
    <recommendedName>
        <fullName evidence="12">Solute-binding protein family 3/N-terminal domain-containing protein</fullName>
    </recommendedName>
</protein>
<gene>
    <name evidence="10" type="ORF">DICPUDRAFT_157966</name>
</gene>
<dbReference type="GO" id="GO:0016798">
    <property type="term" value="F:hydrolase activity, acting on glycosyl bonds"/>
    <property type="evidence" value="ECO:0000318"/>
    <property type="project" value="GO_Central"/>
</dbReference>
<dbReference type="OrthoDB" id="18220at2759"/>
<dbReference type="KEGG" id="dpp:DICPUDRAFT_157966"/>
<dbReference type="InParanoid" id="F1A0H2"/>
<dbReference type="PANTHER" id="PTHR15380">
    <property type="entry name" value="CEROID-LIPOFUSCINOSIS, NEURONAL 5"/>
    <property type="match status" value="1"/>
</dbReference>
<dbReference type="GO" id="GO:0005765">
    <property type="term" value="C:lysosomal membrane"/>
    <property type="evidence" value="ECO:0000318"/>
    <property type="project" value="GO_Central"/>
</dbReference>
<keyword evidence="5 8" id="KW-1133">Transmembrane helix</keyword>
<feature type="chain" id="PRO_5003265525" description="Solute-binding protein family 3/N-terminal domain-containing protein" evidence="9">
    <location>
        <begin position="21"/>
        <end position="376"/>
    </location>
</feature>
<dbReference type="GO" id="GO:0007040">
    <property type="term" value="P:lysosome organization"/>
    <property type="evidence" value="ECO:0000318"/>
    <property type="project" value="GO_Central"/>
</dbReference>
<evidence type="ECO:0000256" key="7">
    <source>
        <dbReference type="ARBA" id="ARBA00023180"/>
    </source>
</evidence>